<proteinExistence type="predicted"/>
<gene>
    <name evidence="1" type="ORF">POCULU_LOCUS11033</name>
</gene>
<dbReference type="EMBL" id="CAJVPJ010006941">
    <property type="protein sequence ID" value="CAG8672199.1"/>
    <property type="molecule type" value="Genomic_DNA"/>
</dbReference>
<comment type="caution">
    <text evidence="1">The sequence shown here is derived from an EMBL/GenBank/DDBJ whole genome shotgun (WGS) entry which is preliminary data.</text>
</comment>
<protein>
    <submittedName>
        <fullName evidence="1">10409_t:CDS:1</fullName>
    </submittedName>
</protein>
<organism evidence="1 2">
    <name type="scientific">Paraglomus occultum</name>
    <dbReference type="NCBI Taxonomy" id="144539"/>
    <lineage>
        <taxon>Eukaryota</taxon>
        <taxon>Fungi</taxon>
        <taxon>Fungi incertae sedis</taxon>
        <taxon>Mucoromycota</taxon>
        <taxon>Glomeromycotina</taxon>
        <taxon>Glomeromycetes</taxon>
        <taxon>Paraglomerales</taxon>
        <taxon>Paraglomeraceae</taxon>
        <taxon>Paraglomus</taxon>
    </lineage>
</organism>
<feature type="non-terminal residue" evidence="1">
    <location>
        <position position="40"/>
    </location>
</feature>
<dbReference type="Proteomes" id="UP000789572">
    <property type="component" value="Unassembled WGS sequence"/>
</dbReference>
<keyword evidence="2" id="KW-1185">Reference proteome</keyword>
<evidence type="ECO:0000313" key="2">
    <source>
        <dbReference type="Proteomes" id="UP000789572"/>
    </source>
</evidence>
<name>A0A9N9EAW0_9GLOM</name>
<accession>A0A9N9EAW0</accession>
<reference evidence="1" key="1">
    <citation type="submission" date="2021-06" db="EMBL/GenBank/DDBJ databases">
        <authorList>
            <person name="Kallberg Y."/>
            <person name="Tangrot J."/>
            <person name="Rosling A."/>
        </authorList>
    </citation>
    <scope>NUCLEOTIDE SEQUENCE</scope>
    <source>
        <strain evidence="1">IA702</strain>
    </source>
</reference>
<dbReference type="OrthoDB" id="2143914at2759"/>
<evidence type="ECO:0000313" key="1">
    <source>
        <dbReference type="EMBL" id="CAG8672199.1"/>
    </source>
</evidence>
<sequence length="40" mass="4671">TKKIVNKDEPFSGVEIATVYYLQDLEKKGWSEISKQLEQQ</sequence>
<dbReference type="AlphaFoldDB" id="A0A9N9EAW0"/>